<sequence length="226" mass="25600">MTPPLHKLEPNSVEIGFRVECHDSKRKYVSKQQTQLATNGRSSLTTECNKPENNHGFIEAAANHLSRKQVPSPFTSLFRSWKSAVRRRDYLSRKGAKKVLIIAIWLEGRVVYDAENIAKSLGYVECPATPDEETRPLHLHTDEIFITGGIPASENRILAIFGEEEKEEEEKLKIELVPISKLTTEKEKLLSALMAKEIELEECIGKGEITRMLASELRRRTGVLAY</sequence>
<protein>
    <recommendedName>
        <fullName evidence="1">DUF7587 domain-containing protein</fullName>
    </recommendedName>
</protein>
<evidence type="ECO:0000313" key="3">
    <source>
        <dbReference type="Proteomes" id="UP000546213"/>
    </source>
</evidence>
<gene>
    <name evidence="2" type="ORF">FPCIR_4167</name>
</gene>
<comment type="caution">
    <text evidence="2">The sequence shown here is derived from an EMBL/GenBank/DDBJ whole genome shotgun (WGS) entry which is preliminary data.</text>
</comment>
<evidence type="ECO:0000259" key="1">
    <source>
        <dbReference type="Pfam" id="PF24494"/>
    </source>
</evidence>
<dbReference type="Proteomes" id="UP000546213">
    <property type="component" value="Unassembled WGS sequence"/>
</dbReference>
<dbReference type="EMBL" id="JAAOAS010000086">
    <property type="protein sequence ID" value="KAF5596245.1"/>
    <property type="molecule type" value="Genomic_DNA"/>
</dbReference>
<feature type="domain" description="DUF7587" evidence="1">
    <location>
        <begin position="15"/>
        <end position="152"/>
    </location>
</feature>
<dbReference type="InterPro" id="IPR056009">
    <property type="entry name" value="DUF7587"/>
</dbReference>
<evidence type="ECO:0000313" key="2">
    <source>
        <dbReference type="EMBL" id="KAF5596245.1"/>
    </source>
</evidence>
<reference evidence="2 3" key="1">
    <citation type="submission" date="2020-05" db="EMBL/GenBank/DDBJ databases">
        <title>Identification and distribution of gene clusters putatively required for synthesis of sphingolipid metabolism inhibitors in phylogenetically diverse species of the filamentous fungus Fusarium.</title>
        <authorList>
            <person name="Kim H.-S."/>
            <person name="Busman M."/>
            <person name="Brown D.W."/>
            <person name="Divon H."/>
            <person name="Uhlig S."/>
            <person name="Proctor R.H."/>
        </authorList>
    </citation>
    <scope>NUCLEOTIDE SEQUENCE [LARGE SCALE GENOMIC DNA]</scope>
    <source>
        <strain evidence="2 3">NRRL 36939</strain>
    </source>
</reference>
<keyword evidence="3" id="KW-1185">Reference proteome</keyword>
<dbReference type="AlphaFoldDB" id="A0A8H5PG48"/>
<organism evidence="2 3">
    <name type="scientific">Fusarium pseudocircinatum</name>
    <dbReference type="NCBI Taxonomy" id="56676"/>
    <lineage>
        <taxon>Eukaryota</taxon>
        <taxon>Fungi</taxon>
        <taxon>Dikarya</taxon>
        <taxon>Ascomycota</taxon>
        <taxon>Pezizomycotina</taxon>
        <taxon>Sordariomycetes</taxon>
        <taxon>Hypocreomycetidae</taxon>
        <taxon>Hypocreales</taxon>
        <taxon>Nectriaceae</taxon>
        <taxon>Fusarium</taxon>
        <taxon>Fusarium fujikuroi species complex</taxon>
    </lineage>
</organism>
<proteinExistence type="predicted"/>
<dbReference type="Pfam" id="PF24494">
    <property type="entry name" value="DUF7587"/>
    <property type="match status" value="1"/>
</dbReference>
<dbReference type="OrthoDB" id="4969958at2759"/>
<accession>A0A8H5PG48</accession>
<name>A0A8H5PG48_9HYPO</name>